<sequence length="854" mass="97634">MGTDYKFGTFTFFARKYPGELCGSNGLPLTPNSVTIYGKSQCLKSILHPHLCEYVDIIRGKHERIIVVSEHYNKSLKDLDQPIDLDRLKTLSKQILLGLSYLNDHGICHRSLSPSNILLDSNGNVKLFNYGLYFMSNYGKSVSFPIGTPKYMSPEVYLNREKSPSGFKEDVWSLGMILAELALNKQFWSDLKLNQVIKRILSLINSSGPIFERLANEHNCSDVYKNLPESFKNFVNLCLSIDLEYRPTPKQLLENSFYQKEEECSAEKPETGYHIGFLQRISLENADNYGKLMRKTVLSNGNYSNLNYIQELHKRSLKEIYHLWQLAGGCVYSVLKRQGMIKSKPSILILPNLIILEGPVFGEIKDLASMLDLRVIYLPTDNLHQRLSHLSFEAYYPNLETQLPKIRENECREECSLPLIIREKDTEYQFHRIILYHRLLLGYPFKKNVIMKEAEKDVPPFYRGDIWASLLGVVGDIESVYEAIDKETPIPTDRQIEVDIPRCHQYNELLSSSEGHRKLKRVLKAWVISHPQYVYWQGLDSLCAPFLYLNFNNEAQAYACLTAFLPKYLHNFFLKDNSAVVQEYLAKFKHLIAFHDPELSNHLDSINFIPELFAIPWFLTVFSHVFPLHKIFHLWDRLLLGDASFPLFIGLAVLNQLRDTLLSSGFNECILLFSDMPEIDIERCVKDSTEKSNNTPRSITFRQYELRPNPPTGNPELELSPLPVDVLQKEFCPRISAADLLYLLDVNKFSEVKALAVDIRNVDEFNSGALPYSINIPFNTISLSETEVPGTKDGKTLLENKGKIIVVVGSGGENLTEFCRWLVKCNFPKVCSLHGGIQVMKGTGVMSLPNGSTF</sequence>
<dbReference type="InterPro" id="IPR001763">
    <property type="entry name" value="Rhodanese-like_dom"/>
</dbReference>
<dbReference type="Pfam" id="PF00581">
    <property type="entry name" value="Rhodanese"/>
    <property type="match status" value="1"/>
</dbReference>
<feature type="domain" description="Protein kinase" evidence="2">
    <location>
        <begin position="1"/>
        <end position="258"/>
    </location>
</feature>
<dbReference type="PANTHER" id="PTHR22957">
    <property type="entry name" value="TBC1 DOMAIN FAMILY MEMBER GTPASE-ACTIVATING PROTEIN"/>
    <property type="match status" value="1"/>
</dbReference>
<dbReference type="SUPFAM" id="SSF47923">
    <property type="entry name" value="Ypt/Rab-GAP domain of gyp1p"/>
    <property type="match status" value="2"/>
</dbReference>
<name>A0AAW2HUW4_9NEOP</name>
<evidence type="ECO:0000313" key="5">
    <source>
        <dbReference type="EMBL" id="KAL0273292.1"/>
    </source>
</evidence>
<dbReference type="AlphaFoldDB" id="A0AAW2HUW4"/>
<comment type="caution">
    <text evidence="5">The sequence shown here is derived from an EMBL/GenBank/DDBJ whole genome shotgun (WGS) entry which is preliminary data.</text>
</comment>
<evidence type="ECO:0000259" key="4">
    <source>
        <dbReference type="PROSITE" id="PS50206"/>
    </source>
</evidence>
<dbReference type="InterPro" id="IPR035969">
    <property type="entry name" value="Rab-GAP_TBC_sf"/>
</dbReference>
<dbReference type="PROSITE" id="PS50206">
    <property type="entry name" value="RHODANESE_3"/>
    <property type="match status" value="1"/>
</dbReference>
<dbReference type="FunFam" id="1.10.472.80:FF:000015">
    <property type="entry name" value="TBC domain-containing protein kinase-like protein"/>
    <property type="match status" value="1"/>
</dbReference>
<proteinExistence type="predicted"/>
<dbReference type="SUPFAM" id="SSF52821">
    <property type="entry name" value="Rhodanese/Cell cycle control phosphatase"/>
    <property type="match status" value="1"/>
</dbReference>
<dbReference type="GO" id="GO:0004672">
    <property type="term" value="F:protein kinase activity"/>
    <property type="evidence" value="ECO:0007669"/>
    <property type="project" value="InterPro"/>
</dbReference>
<evidence type="ECO:0000256" key="1">
    <source>
        <dbReference type="ARBA" id="ARBA00022468"/>
    </source>
</evidence>
<dbReference type="InterPro" id="IPR000195">
    <property type="entry name" value="Rab-GAP-TBC_dom"/>
</dbReference>
<dbReference type="PROSITE" id="PS50086">
    <property type="entry name" value="TBC_RABGAP"/>
    <property type="match status" value="1"/>
</dbReference>
<evidence type="ECO:0000259" key="3">
    <source>
        <dbReference type="PROSITE" id="PS50086"/>
    </source>
</evidence>
<dbReference type="Gene3D" id="1.10.510.10">
    <property type="entry name" value="Transferase(Phosphotransferase) domain 1"/>
    <property type="match status" value="1"/>
</dbReference>
<gene>
    <name evidence="5" type="ORF">PYX00_005996</name>
</gene>
<dbReference type="FunFam" id="1.10.8.270:FF:000012">
    <property type="entry name" value="TBC domain-containing protein kinase-like protein-like"/>
    <property type="match status" value="1"/>
</dbReference>
<dbReference type="PANTHER" id="PTHR22957:SF168">
    <property type="entry name" value="TBC DOMAIN-CONTAINING PROTEIN KINASE-LIKE PROTEIN"/>
    <property type="match status" value="1"/>
</dbReference>
<dbReference type="EMBL" id="JARGDH010000003">
    <property type="protein sequence ID" value="KAL0273292.1"/>
    <property type="molecule type" value="Genomic_DNA"/>
</dbReference>
<dbReference type="GO" id="GO:0005524">
    <property type="term" value="F:ATP binding"/>
    <property type="evidence" value="ECO:0007669"/>
    <property type="project" value="InterPro"/>
</dbReference>
<feature type="domain" description="Rab-GAP TBC" evidence="3">
    <location>
        <begin position="457"/>
        <end position="642"/>
    </location>
</feature>
<feature type="domain" description="Rhodanese" evidence="4">
    <location>
        <begin position="750"/>
        <end position="849"/>
    </location>
</feature>
<dbReference type="GO" id="GO:0005096">
    <property type="term" value="F:GTPase activator activity"/>
    <property type="evidence" value="ECO:0007669"/>
    <property type="project" value="UniProtKB-KW"/>
</dbReference>
<dbReference type="Pfam" id="PF00566">
    <property type="entry name" value="RabGAP-TBC"/>
    <property type="match status" value="1"/>
</dbReference>
<protein>
    <recommendedName>
        <fullName evidence="6">TBC domain-containing protein kinase-like protein</fullName>
    </recommendedName>
</protein>
<dbReference type="InterPro" id="IPR000719">
    <property type="entry name" value="Prot_kinase_dom"/>
</dbReference>
<dbReference type="SUPFAM" id="SSF56112">
    <property type="entry name" value="Protein kinase-like (PK-like)"/>
    <property type="match status" value="1"/>
</dbReference>
<dbReference type="PROSITE" id="PS50011">
    <property type="entry name" value="PROTEIN_KINASE_DOM"/>
    <property type="match status" value="1"/>
</dbReference>
<dbReference type="SMART" id="SM00450">
    <property type="entry name" value="RHOD"/>
    <property type="match status" value="1"/>
</dbReference>
<dbReference type="Gene3D" id="1.10.8.270">
    <property type="entry name" value="putative rabgap domain of human tbc1 domain family member 14 like domains"/>
    <property type="match status" value="1"/>
</dbReference>
<dbReference type="SMART" id="SM00164">
    <property type="entry name" value="TBC"/>
    <property type="match status" value="1"/>
</dbReference>
<dbReference type="Gene3D" id="1.10.472.80">
    <property type="entry name" value="Ypt/Rab-GAP domain of gyp1p, domain 3"/>
    <property type="match status" value="1"/>
</dbReference>
<dbReference type="InterPro" id="IPR011009">
    <property type="entry name" value="Kinase-like_dom_sf"/>
</dbReference>
<dbReference type="InterPro" id="IPR036873">
    <property type="entry name" value="Rhodanese-like_dom_sf"/>
</dbReference>
<accession>A0AAW2HUW4</accession>
<reference evidence="5" key="1">
    <citation type="journal article" date="2024" name="Gigascience">
        <title>Chromosome-level genome of the poultry shaft louse Menopon gallinae provides insight into the host-switching and adaptive evolution of parasitic lice.</title>
        <authorList>
            <person name="Xu Y."/>
            <person name="Ma L."/>
            <person name="Liu S."/>
            <person name="Liang Y."/>
            <person name="Liu Q."/>
            <person name="He Z."/>
            <person name="Tian L."/>
            <person name="Duan Y."/>
            <person name="Cai W."/>
            <person name="Li H."/>
            <person name="Song F."/>
        </authorList>
    </citation>
    <scope>NUCLEOTIDE SEQUENCE</scope>
    <source>
        <strain evidence="5">Cailab_2023a</strain>
    </source>
</reference>
<dbReference type="Gene3D" id="3.40.250.10">
    <property type="entry name" value="Rhodanese-like domain"/>
    <property type="match status" value="1"/>
</dbReference>
<organism evidence="5">
    <name type="scientific">Menopon gallinae</name>
    <name type="common">poultry shaft louse</name>
    <dbReference type="NCBI Taxonomy" id="328185"/>
    <lineage>
        <taxon>Eukaryota</taxon>
        <taxon>Metazoa</taxon>
        <taxon>Ecdysozoa</taxon>
        <taxon>Arthropoda</taxon>
        <taxon>Hexapoda</taxon>
        <taxon>Insecta</taxon>
        <taxon>Pterygota</taxon>
        <taxon>Neoptera</taxon>
        <taxon>Paraneoptera</taxon>
        <taxon>Psocodea</taxon>
        <taxon>Troctomorpha</taxon>
        <taxon>Phthiraptera</taxon>
        <taxon>Amblycera</taxon>
        <taxon>Menoponidae</taxon>
        <taxon>Menopon</taxon>
    </lineage>
</organism>
<keyword evidence="1" id="KW-0343">GTPase activation</keyword>
<evidence type="ECO:0000259" key="2">
    <source>
        <dbReference type="PROSITE" id="PS50011"/>
    </source>
</evidence>
<dbReference type="Pfam" id="PF00069">
    <property type="entry name" value="Pkinase"/>
    <property type="match status" value="1"/>
</dbReference>
<evidence type="ECO:0008006" key="6">
    <source>
        <dbReference type="Google" id="ProtNLM"/>
    </source>
</evidence>